<evidence type="ECO:0000313" key="3">
    <source>
        <dbReference type="Proteomes" id="UP000332933"/>
    </source>
</evidence>
<dbReference type="EMBL" id="VJMH01000059">
    <property type="protein sequence ID" value="KAF0719596.1"/>
    <property type="molecule type" value="Genomic_DNA"/>
</dbReference>
<proteinExistence type="predicted"/>
<organism evidence="2 3">
    <name type="scientific">Aphanomyces stellatus</name>
    <dbReference type="NCBI Taxonomy" id="120398"/>
    <lineage>
        <taxon>Eukaryota</taxon>
        <taxon>Sar</taxon>
        <taxon>Stramenopiles</taxon>
        <taxon>Oomycota</taxon>
        <taxon>Saprolegniomycetes</taxon>
        <taxon>Saprolegniales</taxon>
        <taxon>Verrucalvaceae</taxon>
        <taxon>Aphanomyces</taxon>
    </lineage>
</organism>
<accession>A0A485K6I9</accession>
<dbReference type="EMBL" id="CAADRA010000059">
    <property type="protein sequence ID" value="VFT78149.1"/>
    <property type="molecule type" value="Genomic_DNA"/>
</dbReference>
<sequence length="292" mass="32798">MCEVQRQRSITRTKRPQPLAVDEVHPHLYDTPSTREENVIVRRYDTPGRVVVVAVVVINDELHPSNKPTRYFGFTVTCLENVSDTIDGTTDDKVDVTVRTTTNADEDLVIASVGSLVSTTLQANFNQVVDYCWTTTSSRFAAWSDAVDKLDAHLFFMKCPDHEPDANIILRRYYEPGRCLVVTVSVFDDELYPSQNGNMRLHGCSVTRFERVTDKVTRVTICAESCSPVASNTALHPRDIGLLFCAVPEEPSSSTKSDTYARQIQSVVLNDMDATCRAHVDWIQRQFMKTAA</sequence>
<evidence type="ECO:0000313" key="2">
    <source>
        <dbReference type="EMBL" id="VFT78149.1"/>
    </source>
</evidence>
<dbReference type="AlphaFoldDB" id="A0A485K6I9"/>
<protein>
    <submittedName>
        <fullName evidence="2">Aste57867_925 protein</fullName>
    </submittedName>
</protein>
<dbReference type="Proteomes" id="UP000332933">
    <property type="component" value="Unassembled WGS sequence"/>
</dbReference>
<evidence type="ECO:0000313" key="1">
    <source>
        <dbReference type="EMBL" id="KAF0719596.1"/>
    </source>
</evidence>
<gene>
    <name evidence="2" type="primary">Aste57867_925</name>
    <name evidence="1" type="ORF">As57867_000924</name>
    <name evidence="2" type="ORF">ASTE57867_925</name>
</gene>
<reference evidence="1" key="2">
    <citation type="submission" date="2019-06" db="EMBL/GenBank/DDBJ databases">
        <title>Genomics analysis of Aphanomyces spp. identifies a new class of oomycete effector associated with host adaptation.</title>
        <authorList>
            <person name="Gaulin E."/>
        </authorList>
    </citation>
    <scope>NUCLEOTIDE SEQUENCE</scope>
    <source>
        <strain evidence="1">CBS 578.67</strain>
    </source>
</reference>
<name>A0A485K6I9_9STRA</name>
<reference evidence="2 3" key="1">
    <citation type="submission" date="2019-03" db="EMBL/GenBank/DDBJ databases">
        <authorList>
            <person name="Gaulin E."/>
            <person name="Dumas B."/>
        </authorList>
    </citation>
    <scope>NUCLEOTIDE SEQUENCE [LARGE SCALE GENOMIC DNA]</scope>
    <source>
        <strain evidence="2">CBS 568.67</strain>
    </source>
</reference>
<keyword evidence="3" id="KW-1185">Reference proteome</keyword>